<dbReference type="EMBL" id="POUD01000324">
    <property type="protein sequence ID" value="PZG06584.1"/>
    <property type="molecule type" value="Genomic_DNA"/>
</dbReference>
<dbReference type="RefSeq" id="WP_111184670.1">
    <property type="nucleotide sequence ID" value="NZ_POUD01000324.1"/>
</dbReference>
<sequence>MTVPEAAEAARAWLEQVADSLAYGTTCVAAPAQVRDGISIDPPPEAEVVPMRSRWQMSLQPVRPCLVFEAILHDGRIVTVVREATDEQMARHR</sequence>
<protein>
    <submittedName>
        <fullName evidence="1">Uncharacterized protein</fullName>
    </submittedName>
</protein>
<accession>A0A2W2EPG9</accession>
<name>A0A2W2EPG9_9ACTN</name>
<proteinExistence type="predicted"/>
<dbReference type="AlphaFoldDB" id="A0A2W2EPG9"/>
<dbReference type="Proteomes" id="UP000249304">
    <property type="component" value="Unassembled WGS sequence"/>
</dbReference>
<keyword evidence="2" id="KW-1185">Reference proteome</keyword>
<organism evidence="1 2">
    <name type="scientific">Nonomuraea aridisoli</name>
    <dbReference type="NCBI Taxonomy" id="2070368"/>
    <lineage>
        <taxon>Bacteria</taxon>
        <taxon>Bacillati</taxon>
        <taxon>Actinomycetota</taxon>
        <taxon>Actinomycetes</taxon>
        <taxon>Streptosporangiales</taxon>
        <taxon>Streptosporangiaceae</taxon>
        <taxon>Nonomuraea</taxon>
    </lineage>
</organism>
<comment type="caution">
    <text evidence="1">The sequence shown here is derived from an EMBL/GenBank/DDBJ whole genome shotgun (WGS) entry which is preliminary data.</text>
</comment>
<evidence type="ECO:0000313" key="2">
    <source>
        <dbReference type="Proteomes" id="UP000249304"/>
    </source>
</evidence>
<gene>
    <name evidence="1" type="ORF">C1J01_42200</name>
</gene>
<evidence type="ECO:0000313" key="1">
    <source>
        <dbReference type="EMBL" id="PZG06584.1"/>
    </source>
</evidence>
<reference evidence="1 2" key="1">
    <citation type="submission" date="2018-01" db="EMBL/GenBank/DDBJ databases">
        <title>Draft genome sequence of Nonomuraea sp. KC333.</title>
        <authorList>
            <person name="Sahin N."/>
            <person name="Saygin H."/>
            <person name="Ay H."/>
        </authorList>
    </citation>
    <scope>NUCLEOTIDE SEQUENCE [LARGE SCALE GENOMIC DNA]</scope>
    <source>
        <strain evidence="1 2">KC333</strain>
    </source>
</reference>